<keyword evidence="3" id="KW-1185">Reference proteome</keyword>
<organism evidence="2 3">
    <name type="scientific">Salinarimonas soli</name>
    <dbReference type="NCBI Taxonomy" id="1638099"/>
    <lineage>
        <taxon>Bacteria</taxon>
        <taxon>Pseudomonadati</taxon>
        <taxon>Pseudomonadota</taxon>
        <taxon>Alphaproteobacteria</taxon>
        <taxon>Hyphomicrobiales</taxon>
        <taxon>Salinarimonadaceae</taxon>
        <taxon>Salinarimonas</taxon>
    </lineage>
</organism>
<comment type="caution">
    <text evidence="2">The sequence shown here is derived from an EMBL/GenBank/DDBJ whole genome shotgun (WGS) entry which is preliminary data.</text>
</comment>
<evidence type="ECO:0000256" key="1">
    <source>
        <dbReference type="SAM" id="MobiDB-lite"/>
    </source>
</evidence>
<reference evidence="2 3" key="1">
    <citation type="submission" date="2019-09" db="EMBL/GenBank/DDBJ databases">
        <title>Salinarimonas rosea gen. nov., sp. nov., a new member of the a-2 subgroup of the Proteobacteria.</title>
        <authorList>
            <person name="Liu J."/>
        </authorList>
    </citation>
    <scope>NUCLEOTIDE SEQUENCE [LARGE SCALE GENOMIC DNA]</scope>
    <source>
        <strain evidence="2 3">BN140002</strain>
    </source>
</reference>
<gene>
    <name evidence="2" type="ORF">F0L46_00485</name>
</gene>
<name>A0A5B2W0P9_9HYPH</name>
<dbReference type="RefSeq" id="WP_149815067.1">
    <property type="nucleotide sequence ID" value="NZ_VUOA01000002.1"/>
</dbReference>
<feature type="compositionally biased region" description="Basic and acidic residues" evidence="1">
    <location>
        <begin position="48"/>
        <end position="62"/>
    </location>
</feature>
<evidence type="ECO:0000313" key="3">
    <source>
        <dbReference type="Proteomes" id="UP000323142"/>
    </source>
</evidence>
<proteinExistence type="predicted"/>
<evidence type="ECO:0000313" key="2">
    <source>
        <dbReference type="EMBL" id="KAA2244300.1"/>
    </source>
</evidence>
<dbReference type="AlphaFoldDB" id="A0A5B2W0P9"/>
<accession>A0A5B2W0P9</accession>
<reference evidence="2 3" key="2">
    <citation type="submission" date="2019-09" db="EMBL/GenBank/DDBJ databases">
        <authorList>
            <person name="Jin C."/>
        </authorList>
    </citation>
    <scope>NUCLEOTIDE SEQUENCE [LARGE SCALE GENOMIC DNA]</scope>
    <source>
        <strain evidence="2 3">BN140002</strain>
    </source>
</reference>
<dbReference type="Proteomes" id="UP000323142">
    <property type="component" value="Unassembled WGS sequence"/>
</dbReference>
<protein>
    <submittedName>
        <fullName evidence="2">Uncharacterized protein</fullName>
    </submittedName>
</protein>
<sequence>MTPSRLLIGLLQPLLALLLLAGVPLPGAGHAPDAGVAAVETAAKGLHAQRDRFGGTELRAPDDLAGNDDLPAGGTPVAIAVALERPAPAGAAIIPVPASAPGRSRLIPAAPPTGPPFA</sequence>
<dbReference type="EMBL" id="VUOA01000002">
    <property type="protein sequence ID" value="KAA2244300.1"/>
    <property type="molecule type" value="Genomic_DNA"/>
</dbReference>
<feature type="region of interest" description="Disordered" evidence="1">
    <location>
        <begin position="48"/>
        <end position="71"/>
    </location>
</feature>